<protein>
    <recommendedName>
        <fullName evidence="5">Zinc finger protein ZPR1-like protein</fullName>
    </recommendedName>
</protein>
<feature type="compositionally biased region" description="Low complexity" evidence="2">
    <location>
        <begin position="45"/>
        <end position="59"/>
    </location>
</feature>
<dbReference type="EMBL" id="SSTD01018855">
    <property type="protein sequence ID" value="TYJ97484.1"/>
    <property type="molecule type" value="Genomic_DNA"/>
</dbReference>
<gene>
    <name evidence="3" type="ORF">E5676_scaffold598G00450</name>
</gene>
<evidence type="ECO:0000256" key="2">
    <source>
        <dbReference type="SAM" id="MobiDB-lite"/>
    </source>
</evidence>
<comment type="caution">
    <text evidence="3">The sequence shown here is derived from an EMBL/GenBank/DDBJ whole genome shotgun (WGS) entry which is preliminary data.</text>
</comment>
<reference evidence="3 4" key="1">
    <citation type="submission" date="2019-08" db="EMBL/GenBank/DDBJ databases">
        <title>Draft genome sequences of two oriental melons (Cucumis melo L. var makuwa).</title>
        <authorList>
            <person name="Kwon S.-Y."/>
        </authorList>
    </citation>
    <scope>NUCLEOTIDE SEQUENCE [LARGE SCALE GENOMIC DNA]</scope>
    <source>
        <strain evidence="4">cv. Chang Bougi</strain>
        <tissue evidence="3">Leaf</tissue>
    </source>
</reference>
<dbReference type="AlphaFoldDB" id="A0A5D3BEK3"/>
<feature type="region of interest" description="Disordered" evidence="2">
    <location>
        <begin position="40"/>
        <end position="62"/>
    </location>
</feature>
<evidence type="ECO:0000313" key="3">
    <source>
        <dbReference type="EMBL" id="TYJ97484.1"/>
    </source>
</evidence>
<name>A0A5D3BEK3_CUCMM</name>
<organism evidence="3 4">
    <name type="scientific">Cucumis melo var. makuwa</name>
    <name type="common">Oriental melon</name>
    <dbReference type="NCBI Taxonomy" id="1194695"/>
    <lineage>
        <taxon>Eukaryota</taxon>
        <taxon>Viridiplantae</taxon>
        <taxon>Streptophyta</taxon>
        <taxon>Embryophyta</taxon>
        <taxon>Tracheophyta</taxon>
        <taxon>Spermatophyta</taxon>
        <taxon>Magnoliopsida</taxon>
        <taxon>eudicotyledons</taxon>
        <taxon>Gunneridae</taxon>
        <taxon>Pentapetalae</taxon>
        <taxon>rosids</taxon>
        <taxon>fabids</taxon>
        <taxon>Cucurbitales</taxon>
        <taxon>Cucurbitaceae</taxon>
        <taxon>Benincaseae</taxon>
        <taxon>Cucumis</taxon>
    </lineage>
</organism>
<dbReference type="Proteomes" id="UP000321947">
    <property type="component" value="Unassembled WGS sequence"/>
</dbReference>
<evidence type="ECO:0000256" key="1">
    <source>
        <dbReference type="SAM" id="Coils"/>
    </source>
</evidence>
<keyword evidence="1" id="KW-0175">Coiled coil</keyword>
<sequence length="94" mass="10589">MLKLHSQPTLEGSQPLSGDKIYETVLDRQPGYSKGLGWALKPKSSKSCASSSSTSFSQSREVEEAKVIIEQQRLELGEAKRMIEEHRRTSKMHK</sequence>
<feature type="coiled-coil region" evidence="1">
    <location>
        <begin position="62"/>
        <end position="89"/>
    </location>
</feature>
<evidence type="ECO:0008006" key="5">
    <source>
        <dbReference type="Google" id="ProtNLM"/>
    </source>
</evidence>
<accession>A0A5D3BEK3</accession>
<evidence type="ECO:0000313" key="4">
    <source>
        <dbReference type="Proteomes" id="UP000321947"/>
    </source>
</evidence>
<proteinExistence type="predicted"/>